<dbReference type="EMBL" id="MN739967">
    <property type="protein sequence ID" value="QHT80292.1"/>
    <property type="molecule type" value="Genomic_DNA"/>
</dbReference>
<feature type="compositionally biased region" description="Acidic residues" evidence="1">
    <location>
        <begin position="245"/>
        <end position="261"/>
    </location>
</feature>
<name>A0A6C0HI80_9ZZZZ</name>
<keyword evidence="2" id="KW-0472">Membrane</keyword>
<proteinExistence type="predicted"/>
<sequence length="269" mass="30458">MHTLIIGFIISLFLYFVLYELFGKESFKGKSNSSALKGQSSSNNETETIAGTNDPSYGLVEFSTVPFSSTSSTVNIGLKKTNTKFPQPRKVKSINSRDGFTGSIVGIKVPEGLKVTIYEFPNFGGNFNSIIGPSTVDNLETEKNLQYPETEDDQGLLLENIYKGRGWQNRVKSFIIHRYREIPDDFDGVFYTQKYGINNYQKFKALGGNPEDLPEKTREDQWQHYIDNEYLGRYAINEKALLNDDEGKEEEINPEYDDTADESISLSNI</sequence>
<keyword evidence="2" id="KW-0812">Transmembrane</keyword>
<keyword evidence="2" id="KW-1133">Transmembrane helix</keyword>
<evidence type="ECO:0000256" key="1">
    <source>
        <dbReference type="SAM" id="MobiDB-lite"/>
    </source>
</evidence>
<organism evidence="3">
    <name type="scientific">viral metagenome</name>
    <dbReference type="NCBI Taxonomy" id="1070528"/>
    <lineage>
        <taxon>unclassified sequences</taxon>
        <taxon>metagenomes</taxon>
        <taxon>organismal metagenomes</taxon>
    </lineage>
</organism>
<reference evidence="3" key="1">
    <citation type="journal article" date="2020" name="Nature">
        <title>Giant virus diversity and host interactions through global metagenomics.</title>
        <authorList>
            <person name="Schulz F."/>
            <person name="Roux S."/>
            <person name="Paez-Espino D."/>
            <person name="Jungbluth S."/>
            <person name="Walsh D.A."/>
            <person name="Denef V.J."/>
            <person name="McMahon K.D."/>
            <person name="Konstantinidis K.T."/>
            <person name="Eloe-Fadrosh E.A."/>
            <person name="Kyrpides N.C."/>
            <person name="Woyke T."/>
        </authorList>
    </citation>
    <scope>NUCLEOTIDE SEQUENCE</scope>
    <source>
        <strain evidence="3">GVMAG-M-3300023184-120</strain>
    </source>
</reference>
<dbReference type="AlphaFoldDB" id="A0A6C0HI80"/>
<evidence type="ECO:0000313" key="3">
    <source>
        <dbReference type="EMBL" id="QHT80292.1"/>
    </source>
</evidence>
<feature type="region of interest" description="Disordered" evidence="1">
    <location>
        <begin position="245"/>
        <end position="269"/>
    </location>
</feature>
<accession>A0A6C0HI80</accession>
<evidence type="ECO:0000256" key="2">
    <source>
        <dbReference type="SAM" id="Phobius"/>
    </source>
</evidence>
<protein>
    <submittedName>
        <fullName evidence="3">Uncharacterized protein</fullName>
    </submittedName>
</protein>
<dbReference type="Gene3D" id="2.60.20.10">
    <property type="entry name" value="Crystallins"/>
    <property type="match status" value="1"/>
</dbReference>
<feature type="region of interest" description="Disordered" evidence="1">
    <location>
        <begin position="31"/>
        <end position="52"/>
    </location>
</feature>
<feature type="transmembrane region" description="Helical" evidence="2">
    <location>
        <begin position="6"/>
        <end position="22"/>
    </location>
</feature>